<dbReference type="RefSeq" id="WP_269876960.1">
    <property type="nucleotide sequence ID" value="NZ_JAPZVM010000002.1"/>
</dbReference>
<evidence type="ECO:0000313" key="3">
    <source>
        <dbReference type="Proteomes" id="UP001141933"/>
    </source>
</evidence>
<gene>
    <name evidence="2" type="ORF">O6P32_04145</name>
</gene>
<proteinExistence type="predicted"/>
<evidence type="ECO:0000313" key="2">
    <source>
        <dbReference type="EMBL" id="MCZ8371899.1"/>
    </source>
</evidence>
<protein>
    <recommendedName>
        <fullName evidence="4">HK97 gp10 family phage protein</fullName>
    </recommendedName>
</protein>
<evidence type="ECO:0000256" key="1">
    <source>
        <dbReference type="SAM" id="MobiDB-lite"/>
    </source>
</evidence>
<keyword evidence="3" id="KW-1185">Reference proteome</keyword>
<organism evidence="2 3">
    <name type="scientific">Phocaeicola acetigenes</name>
    <dbReference type="NCBI Taxonomy" id="3016083"/>
    <lineage>
        <taxon>Bacteria</taxon>
        <taxon>Pseudomonadati</taxon>
        <taxon>Bacteroidota</taxon>
        <taxon>Bacteroidia</taxon>
        <taxon>Bacteroidales</taxon>
        <taxon>Bacteroidaceae</taxon>
        <taxon>Phocaeicola</taxon>
    </lineage>
</organism>
<dbReference type="EMBL" id="JAPZVM010000002">
    <property type="protein sequence ID" value="MCZ8371899.1"/>
    <property type="molecule type" value="Genomic_DNA"/>
</dbReference>
<reference evidence="2" key="1">
    <citation type="submission" date="2022-12" db="EMBL/GenBank/DDBJ databases">
        <title>Phocaeicola acetigenes sp. nov., isolated feces from a healthy human.</title>
        <authorList>
            <person name="Do H."/>
            <person name="Ha Y.B."/>
            <person name="Kim J.-S."/>
            <person name="Suh M.K."/>
            <person name="Kim H.S."/>
            <person name="Lee J.-S."/>
        </authorList>
    </citation>
    <scope>NUCLEOTIDE SEQUENCE</scope>
    <source>
        <strain evidence="2">KGMB11183</strain>
    </source>
</reference>
<name>A0ABT4PFS4_9BACT</name>
<evidence type="ECO:0008006" key="4">
    <source>
        <dbReference type="Google" id="ProtNLM"/>
    </source>
</evidence>
<comment type="caution">
    <text evidence="2">The sequence shown here is derived from an EMBL/GenBank/DDBJ whole genome shotgun (WGS) entry which is preliminary data.</text>
</comment>
<feature type="region of interest" description="Disordered" evidence="1">
    <location>
        <begin position="1"/>
        <end position="24"/>
    </location>
</feature>
<dbReference type="Proteomes" id="UP001141933">
    <property type="component" value="Unassembled WGS sequence"/>
</dbReference>
<accession>A0ABT4PFS4</accession>
<sequence>MMARSGKTNKIDPNRPKASAEDRKKYQEAWADTMITIWREKIERLRVVHTYSLHQQINENVITSSNDVATIQHKFLEYGIYQDMGVGKGYTKGNGGDLKILDPAYRAEHRLDIPRKVGPKPGGYYTSGNPRKPREWFSRPYFASVMVLKEQMAYMYGEEFCGLLVDKIEEANHKLSTTLRSRLYGSHK</sequence>
<feature type="compositionally biased region" description="Basic and acidic residues" evidence="1">
    <location>
        <begin position="9"/>
        <end position="24"/>
    </location>
</feature>